<keyword evidence="3" id="KW-0375">Hydrogen ion transport</keyword>
<proteinExistence type="inferred from homology"/>
<keyword evidence="5" id="KW-0472">Membrane</keyword>
<dbReference type="NCBIfam" id="TIGR01145">
    <property type="entry name" value="ATP_synt_delta"/>
    <property type="match status" value="1"/>
</dbReference>
<organism evidence="7">
    <name type="scientific">marine metagenome</name>
    <dbReference type="NCBI Taxonomy" id="408172"/>
    <lineage>
        <taxon>unclassified sequences</taxon>
        <taxon>metagenomes</taxon>
        <taxon>ecological metagenomes</taxon>
    </lineage>
</organism>
<dbReference type="AlphaFoldDB" id="A0A381U572"/>
<dbReference type="EMBL" id="UINC01005660">
    <property type="protein sequence ID" value="SVA22738.1"/>
    <property type="molecule type" value="Genomic_DNA"/>
</dbReference>
<protein>
    <recommendedName>
        <fullName evidence="8">ATP synthase subunit delta</fullName>
    </recommendedName>
</protein>
<dbReference type="Gene3D" id="1.10.520.20">
    <property type="entry name" value="N-terminal domain of the delta subunit of the F1F0-ATP synthase"/>
    <property type="match status" value="1"/>
</dbReference>
<dbReference type="GO" id="GO:0016020">
    <property type="term" value="C:membrane"/>
    <property type="evidence" value="ECO:0007669"/>
    <property type="project" value="UniProtKB-SubCell"/>
</dbReference>
<dbReference type="HAMAP" id="MF_01416">
    <property type="entry name" value="ATP_synth_delta_bact"/>
    <property type="match status" value="1"/>
</dbReference>
<evidence type="ECO:0008006" key="8">
    <source>
        <dbReference type="Google" id="ProtNLM"/>
    </source>
</evidence>
<evidence type="ECO:0000256" key="5">
    <source>
        <dbReference type="ARBA" id="ARBA00023136"/>
    </source>
</evidence>
<dbReference type="InterPro" id="IPR000711">
    <property type="entry name" value="ATPase_OSCP/dsu"/>
</dbReference>
<dbReference type="PANTHER" id="PTHR11910">
    <property type="entry name" value="ATP SYNTHASE DELTA CHAIN"/>
    <property type="match status" value="1"/>
</dbReference>
<dbReference type="Pfam" id="PF00213">
    <property type="entry name" value="OSCP"/>
    <property type="match status" value="1"/>
</dbReference>
<dbReference type="SUPFAM" id="SSF47928">
    <property type="entry name" value="N-terminal domain of the delta subunit of the F1F0-ATP synthase"/>
    <property type="match status" value="1"/>
</dbReference>
<reference evidence="7" key="1">
    <citation type="submission" date="2018-05" db="EMBL/GenBank/DDBJ databases">
        <authorList>
            <person name="Lanie J.A."/>
            <person name="Ng W.-L."/>
            <person name="Kazmierczak K.M."/>
            <person name="Andrzejewski T.M."/>
            <person name="Davidsen T.M."/>
            <person name="Wayne K.J."/>
            <person name="Tettelin H."/>
            <person name="Glass J.I."/>
            <person name="Rusch D."/>
            <person name="Podicherti R."/>
            <person name="Tsui H.-C.T."/>
            <person name="Winkler M.E."/>
        </authorList>
    </citation>
    <scope>NUCLEOTIDE SEQUENCE</scope>
</reference>
<keyword evidence="4" id="KW-0406">Ion transport</keyword>
<evidence type="ECO:0000313" key="7">
    <source>
        <dbReference type="EMBL" id="SVA22738.1"/>
    </source>
</evidence>
<name>A0A381U572_9ZZZZ</name>
<dbReference type="GO" id="GO:0046933">
    <property type="term" value="F:proton-transporting ATP synthase activity, rotational mechanism"/>
    <property type="evidence" value="ECO:0007669"/>
    <property type="project" value="InterPro"/>
</dbReference>
<comment type="subcellular location">
    <subcellularLocation>
        <location evidence="1">Membrane</location>
    </subcellularLocation>
</comment>
<keyword evidence="6" id="KW-0066">ATP synthesis</keyword>
<evidence type="ECO:0000256" key="1">
    <source>
        <dbReference type="ARBA" id="ARBA00004370"/>
    </source>
</evidence>
<gene>
    <name evidence="7" type="ORF">METZ01_LOCUS75592</name>
</gene>
<keyword evidence="2" id="KW-0813">Transport</keyword>
<dbReference type="PRINTS" id="PR00125">
    <property type="entry name" value="ATPASEDELTA"/>
</dbReference>
<sequence length="164" mass="18048">MAEKGKELEKTGKHFSELAEVYKDSTELREILSDTKVSTEHKQSILKGILSKIKAPALVDTFSRYLLAKRRIVLLPSIESAFNLLLQEKLGRIEARVTVAHELPTATVEKLEKSISSYSGKDVAISITIDPAIIGGIVTRIGSVVIDGSIHTQLNQIRQSIIRG</sequence>
<accession>A0A381U572</accession>
<evidence type="ECO:0000256" key="3">
    <source>
        <dbReference type="ARBA" id="ARBA00022781"/>
    </source>
</evidence>
<dbReference type="InterPro" id="IPR026015">
    <property type="entry name" value="ATP_synth_OSCP/delta_N_sf"/>
</dbReference>
<evidence type="ECO:0000256" key="6">
    <source>
        <dbReference type="ARBA" id="ARBA00023310"/>
    </source>
</evidence>
<evidence type="ECO:0000256" key="2">
    <source>
        <dbReference type="ARBA" id="ARBA00022448"/>
    </source>
</evidence>
<evidence type="ECO:0000256" key="4">
    <source>
        <dbReference type="ARBA" id="ARBA00023065"/>
    </source>
</evidence>